<dbReference type="InterPro" id="IPR003439">
    <property type="entry name" value="ABC_transporter-like_ATP-bd"/>
</dbReference>
<dbReference type="GO" id="GO:1903806">
    <property type="term" value="P:L-isoleucine import across plasma membrane"/>
    <property type="evidence" value="ECO:0007669"/>
    <property type="project" value="TreeGrafter"/>
</dbReference>
<keyword evidence="6" id="KW-1185">Reference proteome</keyword>
<name>A0A5J6ML48_9PROT</name>
<evidence type="ECO:0000256" key="3">
    <source>
        <dbReference type="ARBA" id="ARBA00022840"/>
    </source>
</evidence>
<dbReference type="GO" id="GO:0005524">
    <property type="term" value="F:ATP binding"/>
    <property type="evidence" value="ECO:0007669"/>
    <property type="project" value="UniProtKB-KW"/>
</dbReference>
<dbReference type="GO" id="GO:0015188">
    <property type="term" value="F:L-isoleucine transmembrane transporter activity"/>
    <property type="evidence" value="ECO:0007669"/>
    <property type="project" value="TreeGrafter"/>
</dbReference>
<dbReference type="CDD" id="cd03219">
    <property type="entry name" value="ABC_Mj1267_LivG_branched"/>
    <property type="match status" value="1"/>
</dbReference>
<proteinExistence type="predicted"/>
<evidence type="ECO:0000313" key="6">
    <source>
        <dbReference type="Proteomes" id="UP000326202"/>
    </source>
</evidence>
<dbReference type="SUPFAM" id="SSF52540">
    <property type="entry name" value="P-loop containing nucleoside triphosphate hydrolases"/>
    <property type="match status" value="1"/>
</dbReference>
<dbReference type="EMBL" id="CP042906">
    <property type="protein sequence ID" value="QEX18104.1"/>
    <property type="molecule type" value="Genomic_DNA"/>
</dbReference>
<dbReference type="Gene3D" id="3.40.50.300">
    <property type="entry name" value="P-loop containing nucleotide triphosphate hydrolases"/>
    <property type="match status" value="1"/>
</dbReference>
<dbReference type="KEGG" id="htq:FRZ44_34080"/>
<dbReference type="PROSITE" id="PS50893">
    <property type="entry name" value="ABC_TRANSPORTER_2"/>
    <property type="match status" value="1"/>
</dbReference>
<dbReference type="Proteomes" id="UP000326202">
    <property type="component" value="Chromosome"/>
</dbReference>
<dbReference type="FunFam" id="3.40.50.300:FF:000421">
    <property type="entry name" value="Branched-chain amino acid ABC transporter ATP-binding protein"/>
    <property type="match status" value="1"/>
</dbReference>
<dbReference type="GO" id="GO:0005886">
    <property type="term" value="C:plasma membrane"/>
    <property type="evidence" value="ECO:0007669"/>
    <property type="project" value="TreeGrafter"/>
</dbReference>
<dbReference type="GO" id="GO:0015192">
    <property type="term" value="F:L-phenylalanine transmembrane transporter activity"/>
    <property type="evidence" value="ECO:0007669"/>
    <property type="project" value="TreeGrafter"/>
</dbReference>
<dbReference type="GO" id="GO:1903805">
    <property type="term" value="P:L-valine import across plasma membrane"/>
    <property type="evidence" value="ECO:0007669"/>
    <property type="project" value="TreeGrafter"/>
</dbReference>
<evidence type="ECO:0000313" key="5">
    <source>
        <dbReference type="EMBL" id="QEX18104.1"/>
    </source>
</evidence>
<dbReference type="Pfam" id="PF12399">
    <property type="entry name" value="BCA_ABC_TP_C"/>
    <property type="match status" value="1"/>
</dbReference>
<dbReference type="RefSeq" id="WP_225308301.1">
    <property type="nucleotide sequence ID" value="NZ_CP042906.1"/>
</dbReference>
<gene>
    <name evidence="5" type="ORF">FRZ44_34080</name>
</gene>
<dbReference type="GO" id="GO:0042941">
    <property type="term" value="P:D-alanine transmembrane transport"/>
    <property type="evidence" value="ECO:0007669"/>
    <property type="project" value="TreeGrafter"/>
</dbReference>
<evidence type="ECO:0000256" key="1">
    <source>
        <dbReference type="ARBA" id="ARBA00022448"/>
    </source>
</evidence>
<sequence length="271" mass="29742">MTGRAMEAGREALLTVAGLKKNFGGVKALEKLDLTIASGELVGLIGPNGSGKTTAFNLLTGVFKPSGGRIVFRGQEVAGNRPEQNARLGMARTFQNIRLFRDLPVIDNVAVGLHMRHGAGFWPTVLRFPTAARSESKIRERALEVLEILDLRDRAGDLVANLPYGDQRKVEFARALATEPVLLLLDEPSAGMNPHETAELGATISRLHRELGLTIILVEHDMKMIMTHCQRIHVMHQGRILAEGSPMEIQRDPRVIEAYLGRRREGAHAVA</sequence>
<feature type="domain" description="ABC transporter" evidence="4">
    <location>
        <begin position="14"/>
        <end position="262"/>
    </location>
</feature>
<evidence type="ECO:0000259" key="4">
    <source>
        <dbReference type="PROSITE" id="PS50893"/>
    </source>
</evidence>
<dbReference type="InterPro" id="IPR003593">
    <property type="entry name" value="AAA+_ATPase"/>
</dbReference>
<dbReference type="InterPro" id="IPR051120">
    <property type="entry name" value="ABC_AA/LPS_Transport"/>
</dbReference>
<dbReference type="InterPro" id="IPR027417">
    <property type="entry name" value="P-loop_NTPase"/>
</dbReference>
<keyword evidence="3 5" id="KW-0067">ATP-binding</keyword>
<organism evidence="5 6">
    <name type="scientific">Hypericibacter terrae</name>
    <dbReference type="NCBI Taxonomy" id="2602015"/>
    <lineage>
        <taxon>Bacteria</taxon>
        <taxon>Pseudomonadati</taxon>
        <taxon>Pseudomonadota</taxon>
        <taxon>Alphaproteobacteria</taxon>
        <taxon>Rhodospirillales</taxon>
        <taxon>Dongiaceae</taxon>
        <taxon>Hypericibacter</taxon>
    </lineage>
</organism>
<dbReference type="GO" id="GO:0016887">
    <property type="term" value="F:ATP hydrolysis activity"/>
    <property type="evidence" value="ECO:0007669"/>
    <property type="project" value="InterPro"/>
</dbReference>
<dbReference type="PANTHER" id="PTHR45772:SF7">
    <property type="entry name" value="AMINO ACID ABC TRANSPORTER ATP-BINDING PROTEIN"/>
    <property type="match status" value="1"/>
</dbReference>
<dbReference type="PANTHER" id="PTHR45772">
    <property type="entry name" value="CONSERVED COMPONENT OF ABC TRANSPORTER FOR NATURAL AMINO ACIDS-RELATED"/>
    <property type="match status" value="1"/>
</dbReference>
<keyword evidence="1" id="KW-0813">Transport</keyword>
<keyword evidence="2" id="KW-0547">Nucleotide-binding</keyword>
<evidence type="ECO:0000256" key="2">
    <source>
        <dbReference type="ARBA" id="ARBA00022741"/>
    </source>
</evidence>
<dbReference type="GO" id="GO:0015808">
    <property type="term" value="P:L-alanine transport"/>
    <property type="evidence" value="ECO:0007669"/>
    <property type="project" value="TreeGrafter"/>
</dbReference>
<reference evidence="5 6" key="1">
    <citation type="submission" date="2019-08" db="EMBL/GenBank/DDBJ databases">
        <title>Hyperibacter terrae gen. nov., sp. nov. and Hyperibacter viscosus sp. nov., two new members in the family Rhodospirillaceae isolated from the rhizosphere of Hypericum perforatum.</title>
        <authorList>
            <person name="Noviana Z."/>
        </authorList>
    </citation>
    <scope>NUCLEOTIDE SEQUENCE [LARGE SCALE GENOMIC DNA]</scope>
    <source>
        <strain evidence="5 6">R5913</strain>
    </source>
</reference>
<accession>A0A5J6ML48</accession>
<protein>
    <submittedName>
        <fullName evidence="5">ABC transporter ATP-binding protein</fullName>
    </submittedName>
</protein>
<dbReference type="AlphaFoldDB" id="A0A5J6ML48"/>
<dbReference type="SMART" id="SM00382">
    <property type="entry name" value="AAA"/>
    <property type="match status" value="1"/>
</dbReference>
<dbReference type="Pfam" id="PF00005">
    <property type="entry name" value="ABC_tran"/>
    <property type="match status" value="1"/>
</dbReference>
<dbReference type="InterPro" id="IPR032823">
    <property type="entry name" value="BCA_ABC_TP_C"/>
</dbReference>
<dbReference type="GO" id="GO:0005304">
    <property type="term" value="F:L-valine transmembrane transporter activity"/>
    <property type="evidence" value="ECO:0007669"/>
    <property type="project" value="TreeGrafter"/>
</dbReference>